<keyword evidence="3 6" id="KW-1133">Transmembrane helix</keyword>
<reference evidence="9" key="1">
    <citation type="journal article" date="2017" name="BMC Genomics">
        <title>Gapless genome assembly of Colletotrichum higginsianum reveals chromosome structure and association of transposable elements with secondary metabolite gene clusters.</title>
        <authorList>
            <person name="Dallery J.-F."/>
            <person name="Lapalu N."/>
            <person name="Zampounis A."/>
            <person name="Pigne S."/>
            <person name="Luyten I."/>
            <person name="Amselem J."/>
            <person name="Wittenberg A.H.J."/>
            <person name="Zhou S."/>
            <person name="de Queiroz M.V."/>
            <person name="Robin G.P."/>
            <person name="Auger A."/>
            <person name="Hainaut M."/>
            <person name="Henrissat B."/>
            <person name="Kim K.-T."/>
            <person name="Lee Y.-H."/>
            <person name="Lespinet O."/>
            <person name="Schwartz D.C."/>
            <person name="Thon M.R."/>
            <person name="O'Connell R.J."/>
        </authorList>
    </citation>
    <scope>NUCLEOTIDE SEQUENCE [LARGE SCALE GENOMIC DNA]</scope>
    <source>
        <strain evidence="9">IMI 349063</strain>
    </source>
</reference>
<dbReference type="KEGG" id="chig:CH63R_05394"/>
<evidence type="ECO:0000256" key="6">
    <source>
        <dbReference type="SAM" id="Phobius"/>
    </source>
</evidence>
<feature type="region of interest" description="Disordered" evidence="5">
    <location>
        <begin position="233"/>
        <end position="356"/>
    </location>
</feature>
<proteinExistence type="predicted"/>
<dbReference type="EMBL" id="LTAN01000004">
    <property type="protein sequence ID" value="OBR09702.1"/>
    <property type="molecule type" value="Genomic_DNA"/>
</dbReference>
<evidence type="ECO:0000256" key="1">
    <source>
        <dbReference type="ARBA" id="ARBA00004141"/>
    </source>
</evidence>
<comment type="subcellular location">
    <subcellularLocation>
        <location evidence="1">Membrane</location>
        <topology evidence="1">Multi-pass membrane protein</topology>
    </subcellularLocation>
</comment>
<evidence type="ECO:0000256" key="5">
    <source>
        <dbReference type="SAM" id="MobiDB-lite"/>
    </source>
</evidence>
<evidence type="ECO:0000256" key="4">
    <source>
        <dbReference type="ARBA" id="ARBA00023136"/>
    </source>
</evidence>
<sequence>MMTDTQQQHPQAQPLPQGQPPQQQQQQQQSYTHHAPSGPPPPMIVTPTWLVAVRGLQFFLAIIILGLSAAIIHWVYMDELGLSVAISLFTWIIVLYALLSEKLPALRRFYHAYAVLALDLFLVILWLATLGATAARRATFVVSVTASCSSDGSAINSGRCTVFRRYIVMSHGALAMLSAIAGLSALQLLLFLATFIWTVVQFVRWRKANAPAAQSGASQGEIQMESKQPFLTQQTAYQQQPSPPPQNGHVQQQQQQQQQQFYPPQQYQQQQPPPPQQYQEMPVQQQQHQQYPQQTPSPAQNYGQQPPQEYQQYQQHQHQQYPAQPYTPSPVNGAVSPANSPPPQGQGYAYPPQELR</sequence>
<accession>A0A1B7YC91</accession>
<dbReference type="Pfam" id="PF01284">
    <property type="entry name" value="MARVEL"/>
    <property type="match status" value="1"/>
</dbReference>
<organism evidence="8 9">
    <name type="scientific">Colletotrichum higginsianum (strain IMI 349063)</name>
    <name type="common">Crucifer anthracnose fungus</name>
    <dbReference type="NCBI Taxonomy" id="759273"/>
    <lineage>
        <taxon>Eukaryota</taxon>
        <taxon>Fungi</taxon>
        <taxon>Dikarya</taxon>
        <taxon>Ascomycota</taxon>
        <taxon>Pezizomycotina</taxon>
        <taxon>Sordariomycetes</taxon>
        <taxon>Hypocreomycetidae</taxon>
        <taxon>Glomerellales</taxon>
        <taxon>Glomerellaceae</taxon>
        <taxon>Colletotrichum</taxon>
        <taxon>Colletotrichum destructivum species complex</taxon>
    </lineage>
</organism>
<keyword evidence="9" id="KW-1185">Reference proteome</keyword>
<dbReference type="PANTHER" id="PTHR37451:SF4">
    <property type="entry name" value="MARVEL DOMAIN-CONTAINING PROTEIN"/>
    <property type="match status" value="1"/>
</dbReference>
<dbReference type="VEuPathDB" id="FungiDB:CH63R_05394"/>
<feature type="transmembrane region" description="Helical" evidence="6">
    <location>
        <begin position="82"/>
        <end position="99"/>
    </location>
</feature>
<keyword evidence="4 6" id="KW-0472">Membrane</keyword>
<evidence type="ECO:0000313" key="8">
    <source>
        <dbReference type="EMBL" id="OBR09702.1"/>
    </source>
</evidence>
<dbReference type="RefSeq" id="XP_018158219.1">
    <property type="nucleotide sequence ID" value="XM_018300369.1"/>
</dbReference>
<feature type="compositionally biased region" description="Low complexity" evidence="5">
    <location>
        <begin position="247"/>
        <end position="270"/>
    </location>
</feature>
<name>A0A1B7YC91_COLHI</name>
<feature type="compositionally biased region" description="Low complexity" evidence="5">
    <location>
        <begin position="277"/>
        <end position="326"/>
    </location>
</feature>
<dbReference type="GeneID" id="28864476"/>
<comment type="caution">
    <text evidence="8">The sequence shown here is derived from an EMBL/GenBank/DDBJ whole genome shotgun (WGS) entry which is preliminary data.</text>
</comment>
<dbReference type="OrthoDB" id="5241662at2759"/>
<feature type="region of interest" description="Disordered" evidence="5">
    <location>
        <begin position="1"/>
        <end position="37"/>
    </location>
</feature>
<keyword evidence="2 6" id="KW-0812">Transmembrane</keyword>
<evidence type="ECO:0000256" key="3">
    <source>
        <dbReference type="ARBA" id="ARBA00022989"/>
    </source>
</evidence>
<protein>
    <submittedName>
        <fullName evidence="8">Integral membrane protein</fullName>
    </submittedName>
</protein>
<gene>
    <name evidence="8" type="ORF">CH63R_05394</name>
</gene>
<evidence type="ECO:0000313" key="9">
    <source>
        <dbReference type="Proteomes" id="UP000092177"/>
    </source>
</evidence>
<evidence type="ECO:0000256" key="2">
    <source>
        <dbReference type="ARBA" id="ARBA00022692"/>
    </source>
</evidence>
<dbReference type="GO" id="GO:0016020">
    <property type="term" value="C:membrane"/>
    <property type="evidence" value="ECO:0007669"/>
    <property type="project" value="UniProtKB-SubCell"/>
</dbReference>
<feature type="transmembrane region" description="Helical" evidence="6">
    <location>
        <begin position="173"/>
        <end position="200"/>
    </location>
</feature>
<dbReference type="Proteomes" id="UP000092177">
    <property type="component" value="Chromosome 4"/>
</dbReference>
<feature type="compositionally biased region" description="Low complexity" evidence="5">
    <location>
        <begin position="345"/>
        <end position="356"/>
    </location>
</feature>
<dbReference type="InterPro" id="IPR008253">
    <property type="entry name" value="Marvel"/>
</dbReference>
<dbReference type="AlphaFoldDB" id="A0A1B7YC91"/>
<feature type="compositionally biased region" description="Low complexity" evidence="5">
    <location>
        <begin position="1"/>
        <end position="29"/>
    </location>
</feature>
<dbReference type="PANTHER" id="PTHR37451">
    <property type="entry name" value="MARVEL DOMAIN"/>
    <property type="match status" value="1"/>
</dbReference>
<feature type="transmembrane region" description="Helical" evidence="6">
    <location>
        <begin position="58"/>
        <end position="76"/>
    </location>
</feature>
<evidence type="ECO:0000259" key="7">
    <source>
        <dbReference type="Pfam" id="PF01284"/>
    </source>
</evidence>
<feature type="domain" description="MARVEL" evidence="7">
    <location>
        <begin position="50"/>
        <end position="154"/>
    </location>
</feature>
<feature type="transmembrane region" description="Helical" evidence="6">
    <location>
        <begin position="111"/>
        <end position="135"/>
    </location>
</feature>